<gene>
    <name evidence="8" type="ORF">JoomaDRAFT_0173</name>
</gene>
<dbReference type="HOGENOM" id="CLU_047691_12_0_10"/>
<dbReference type="InterPro" id="IPR013325">
    <property type="entry name" value="RNA_pol_sigma_r2"/>
</dbReference>
<keyword evidence="4" id="KW-0238">DNA-binding</keyword>
<keyword evidence="3" id="KW-0731">Sigma factor</keyword>
<dbReference type="NCBIfam" id="TIGR02937">
    <property type="entry name" value="sigma70-ECF"/>
    <property type="match status" value="1"/>
</dbReference>
<dbReference type="InterPro" id="IPR013249">
    <property type="entry name" value="RNA_pol_sigma70_r4_t2"/>
</dbReference>
<dbReference type="PANTHER" id="PTHR43133:SF8">
    <property type="entry name" value="RNA POLYMERASE SIGMA FACTOR HI_1459-RELATED"/>
    <property type="match status" value="1"/>
</dbReference>
<evidence type="ECO:0000256" key="4">
    <source>
        <dbReference type="ARBA" id="ARBA00023125"/>
    </source>
</evidence>
<keyword evidence="5" id="KW-0804">Transcription</keyword>
<proteinExistence type="inferred from homology"/>
<dbReference type="Proteomes" id="UP000004690">
    <property type="component" value="Unassembled WGS sequence"/>
</dbReference>
<evidence type="ECO:0000259" key="7">
    <source>
        <dbReference type="Pfam" id="PF08281"/>
    </source>
</evidence>
<dbReference type="OrthoDB" id="9784272at2"/>
<dbReference type="STRING" id="926559.JoomaDRAFT_0173"/>
<dbReference type="SUPFAM" id="SSF88659">
    <property type="entry name" value="Sigma3 and sigma4 domains of RNA polymerase sigma factors"/>
    <property type="match status" value="1"/>
</dbReference>
<dbReference type="InterPro" id="IPR014284">
    <property type="entry name" value="RNA_pol_sigma-70_dom"/>
</dbReference>
<dbReference type="Gene3D" id="1.10.10.10">
    <property type="entry name" value="Winged helix-like DNA-binding domain superfamily/Winged helix DNA-binding domain"/>
    <property type="match status" value="1"/>
</dbReference>
<evidence type="ECO:0000259" key="6">
    <source>
        <dbReference type="Pfam" id="PF04542"/>
    </source>
</evidence>
<comment type="similarity">
    <text evidence="1">Belongs to the sigma-70 factor family. ECF subfamily.</text>
</comment>
<dbReference type="Gene3D" id="1.10.1740.10">
    <property type="match status" value="1"/>
</dbReference>
<dbReference type="eggNOG" id="COG1595">
    <property type="taxonomic scope" value="Bacteria"/>
</dbReference>
<protein>
    <submittedName>
        <fullName evidence="8">RNA polymerase sigma factor, sigma-70 family</fullName>
    </submittedName>
</protein>
<organism evidence="8 9">
    <name type="scientific">Galbibacter orientalis DSM 19592</name>
    <dbReference type="NCBI Taxonomy" id="926559"/>
    <lineage>
        <taxon>Bacteria</taxon>
        <taxon>Pseudomonadati</taxon>
        <taxon>Bacteroidota</taxon>
        <taxon>Flavobacteriia</taxon>
        <taxon>Flavobacteriales</taxon>
        <taxon>Flavobacteriaceae</taxon>
        <taxon>Galbibacter</taxon>
    </lineage>
</organism>
<dbReference type="AlphaFoldDB" id="I3C0U0"/>
<dbReference type="GO" id="GO:0016987">
    <property type="term" value="F:sigma factor activity"/>
    <property type="evidence" value="ECO:0007669"/>
    <property type="project" value="UniProtKB-KW"/>
</dbReference>
<evidence type="ECO:0000256" key="1">
    <source>
        <dbReference type="ARBA" id="ARBA00010641"/>
    </source>
</evidence>
<dbReference type="SUPFAM" id="SSF88946">
    <property type="entry name" value="Sigma2 domain of RNA polymerase sigma factors"/>
    <property type="match status" value="1"/>
</dbReference>
<dbReference type="GO" id="GO:0003677">
    <property type="term" value="F:DNA binding"/>
    <property type="evidence" value="ECO:0007669"/>
    <property type="project" value="UniProtKB-KW"/>
</dbReference>
<name>I3C0U0_9FLAO</name>
<dbReference type="InterPro" id="IPR007627">
    <property type="entry name" value="RNA_pol_sigma70_r2"/>
</dbReference>
<dbReference type="InterPro" id="IPR036388">
    <property type="entry name" value="WH-like_DNA-bd_sf"/>
</dbReference>
<dbReference type="InterPro" id="IPR039425">
    <property type="entry name" value="RNA_pol_sigma-70-like"/>
</dbReference>
<dbReference type="InterPro" id="IPR013324">
    <property type="entry name" value="RNA_pol_sigma_r3/r4-like"/>
</dbReference>
<feature type="domain" description="RNA polymerase sigma factor 70 region 4 type 2" evidence="7">
    <location>
        <begin position="121"/>
        <end position="163"/>
    </location>
</feature>
<dbReference type="RefSeq" id="WP_008615993.1">
    <property type="nucleotide sequence ID" value="NZ_JH651380.1"/>
</dbReference>
<evidence type="ECO:0000256" key="5">
    <source>
        <dbReference type="ARBA" id="ARBA00023163"/>
    </source>
</evidence>
<dbReference type="PANTHER" id="PTHR43133">
    <property type="entry name" value="RNA POLYMERASE ECF-TYPE SIGMA FACTO"/>
    <property type="match status" value="1"/>
</dbReference>
<dbReference type="Pfam" id="PF04542">
    <property type="entry name" value="Sigma70_r2"/>
    <property type="match status" value="1"/>
</dbReference>
<sequence length="184" mass="21849">MNQKEKNSFIKRVSVSEEGKLIYFLKQWIPNREDAKDIVQDVFYNLILGFEEIKDLDKITSWLYSTARFKAIDFIRKKKPTNASDLTRKEDDDNEIFEWIQEHTPPDQETELWKEEVSKVLENTLEKLPQEQRDAFVLYELEGFPIAQIAELKQTSVNTILSRKRYAVSRLKIALQELYNELND</sequence>
<evidence type="ECO:0000313" key="9">
    <source>
        <dbReference type="Proteomes" id="UP000004690"/>
    </source>
</evidence>
<dbReference type="Pfam" id="PF08281">
    <property type="entry name" value="Sigma70_r4_2"/>
    <property type="match status" value="1"/>
</dbReference>
<dbReference type="EMBL" id="JH651380">
    <property type="protein sequence ID" value="EIJ37233.1"/>
    <property type="molecule type" value="Genomic_DNA"/>
</dbReference>
<evidence type="ECO:0000256" key="2">
    <source>
        <dbReference type="ARBA" id="ARBA00023015"/>
    </source>
</evidence>
<keyword evidence="9" id="KW-1185">Reference proteome</keyword>
<evidence type="ECO:0000256" key="3">
    <source>
        <dbReference type="ARBA" id="ARBA00023082"/>
    </source>
</evidence>
<accession>I3C0U0</accession>
<reference evidence="8 9" key="1">
    <citation type="submission" date="2012-02" db="EMBL/GenBank/DDBJ databases">
        <title>Improved High-Quality Draft genome of Joostella marina DSM 19592.</title>
        <authorList>
            <consortium name="US DOE Joint Genome Institute (JGI-PGF)"/>
            <person name="Lucas S."/>
            <person name="Copeland A."/>
            <person name="Lapidus A."/>
            <person name="Bruce D."/>
            <person name="Goodwin L."/>
            <person name="Pitluck S."/>
            <person name="Peters L."/>
            <person name="Chertkov O."/>
            <person name="Ovchinnikova G."/>
            <person name="Kyrpides N."/>
            <person name="Mavromatis K."/>
            <person name="Detter J.C."/>
            <person name="Han C."/>
            <person name="Land M."/>
            <person name="Hauser L."/>
            <person name="Markowitz V."/>
            <person name="Cheng J.-F."/>
            <person name="Hugenholtz P."/>
            <person name="Woyke T."/>
            <person name="Wu D."/>
            <person name="Tindall B."/>
            <person name="Brambilla E."/>
            <person name="Klenk H.-P."/>
            <person name="Eisen J.A."/>
        </authorList>
    </citation>
    <scope>NUCLEOTIDE SEQUENCE [LARGE SCALE GENOMIC DNA]</scope>
    <source>
        <strain evidence="8 9">DSM 19592</strain>
    </source>
</reference>
<dbReference type="GO" id="GO:0006352">
    <property type="term" value="P:DNA-templated transcription initiation"/>
    <property type="evidence" value="ECO:0007669"/>
    <property type="project" value="InterPro"/>
</dbReference>
<evidence type="ECO:0000313" key="8">
    <source>
        <dbReference type="EMBL" id="EIJ37233.1"/>
    </source>
</evidence>
<feature type="domain" description="RNA polymerase sigma-70 region 2" evidence="6">
    <location>
        <begin position="20"/>
        <end position="79"/>
    </location>
</feature>
<keyword evidence="2" id="KW-0805">Transcription regulation</keyword>